<protein>
    <submittedName>
        <fullName evidence="1">Uncharacterized protein</fullName>
    </submittedName>
</protein>
<dbReference type="EMBL" id="CP016379">
    <property type="protein sequence ID" value="AZR72909.1"/>
    <property type="molecule type" value="Genomic_DNA"/>
</dbReference>
<dbReference type="RefSeq" id="WP_127016245.1">
    <property type="nucleotide sequence ID" value="NZ_CP016379.1"/>
</dbReference>
<gene>
    <name evidence="1" type="ORF">BBF96_05595</name>
</gene>
<dbReference type="Proteomes" id="UP000267250">
    <property type="component" value="Chromosome"/>
</dbReference>
<sequence>MKKNIFAIFIILVLALTSETAARNIYYWEDFMDTAEIKYDLKHGKLEFYTKILEYDSGKKVDNGSDTEFYFNYGILRNSELYYYSSSQENYKIFQLKQRVINRETFALSGMVGFYFIQDDLIVPSIKLLSDKILNKKLTLHNNFQLYFYQEGIIIKRLESGFTYNMNSKHSFKGHLGTFFIDDLNNIRFNLKVAYKNVINEQTNYILYGYYEKDKDMDNLHLENIVEFKPVNTVKLTSNIIINTDDSYNNWIIIRGEKKLFRRFTISCEYKKEAEKDGNNYFMTGLSFML</sequence>
<evidence type="ECO:0000313" key="1">
    <source>
        <dbReference type="EMBL" id="AZR72909.1"/>
    </source>
</evidence>
<organism evidence="1 2">
    <name type="scientific">Anoxybacter fermentans</name>
    <dbReference type="NCBI Taxonomy" id="1323375"/>
    <lineage>
        <taxon>Bacteria</taxon>
        <taxon>Bacillati</taxon>
        <taxon>Bacillota</taxon>
        <taxon>Clostridia</taxon>
        <taxon>Halanaerobiales</taxon>
        <taxon>Anoxybacter</taxon>
    </lineage>
</organism>
<reference evidence="1 2" key="1">
    <citation type="submission" date="2016-07" db="EMBL/GenBank/DDBJ databases">
        <title>Genome and transcriptome analysis of iron-reducing fermentative bacteria Anoxybacter fermentans.</title>
        <authorList>
            <person name="Zeng X."/>
            <person name="Shao Z."/>
        </authorList>
    </citation>
    <scope>NUCLEOTIDE SEQUENCE [LARGE SCALE GENOMIC DNA]</scope>
    <source>
        <strain evidence="1 2">DY22613</strain>
    </source>
</reference>
<proteinExistence type="predicted"/>
<keyword evidence="2" id="KW-1185">Reference proteome</keyword>
<evidence type="ECO:0000313" key="2">
    <source>
        <dbReference type="Proteomes" id="UP000267250"/>
    </source>
</evidence>
<name>A0A3Q9HRI1_9FIRM</name>
<dbReference type="OrthoDB" id="9906866at2"/>
<accession>A0A3Q9HRI1</accession>
<dbReference type="AlphaFoldDB" id="A0A3Q9HRI1"/>
<dbReference type="KEGG" id="aft:BBF96_05595"/>